<dbReference type="RefSeq" id="XP_016980448.2">
    <property type="nucleotide sequence ID" value="XM_017124959.2"/>
</dbReference>
<keyword evidence="1" id="KW-0472">Membrane</keyword>
<dbReference type="OrthoDB" id="7869709at2759"/>
<reference evidence="2" key="1">
    <citation type="submission" date="2025-08" db="UniProtKB">
        <authorList>
            <consortium name="RefSeq"/>
        </authorList>
    </citation>
    <scope>IDENTIFICATION</scope>
</reference>
<evidence type="ECO:0000313" key="2">
    <source>
        <dbReference type="RefSeq" id="XP_016980448.1"/>
    </source>
</evidence>
<keyword evidence="1" id="KW-1133">Transmembrane helix</keyword>
<accession>A0A6P4EZ77</accession>
<organism evidence="2">
    <name type="scientific">Drosophila rhopaloa</name>
    <name type="common">Fruit fly</name>
    <dbReference type="NCBI Taxonomy" id="1041015"/>
    <lineage>
        <taxon>Eukaryota</taxon>
        <taxon>Metazoa</taxon>
        <taxon>Ecdysozoa</taxon>
        <taxon>Arthropoda</taxon>
        <taxon>Hexapoda</taxon>
        <taxon>Insecta</taxon>
        <taxon>Pterygota</taxon>
        <taxon>Neoptera</taxon>
        <taxon>Endopterygota</taxon>
        <taxon>Diptera</taxon>
        <taxon>Brachycera</taxon>
        <taxon>Muscomorpha</taxon>
        <taxon>Ephydroidea</taxon>
        <taxon>Drosophilidae</taxon>
        <taxon>Drosophila</taxon>
        <taxon>Sophophora</taxon>
    </lineage>
</organism>
<evidence type="ECO:0000256" key="1">
    <source>
        <dbReference type="SAM" id="Phobius"/>
    </source>
</evidence>
<name>A0A6P4EZ77_DRORH</name>
<dbReference type="AlphaFoldDB" id="A0A6P4EZ77"/>
<gene>
    <name evidence="2" type="primary">LOC108045592</name>
</gene>
<dbReference type="Pfam" id="PF26262">
    <property type="entry name" value="DUF8066"/>
    <property type="match status" value="1"/>
</dbReference>
<dbReference type="RefSeq" id="XP_016980448.1">
    <property type="nucleotide sequence ID" value="XM_017124959.1"/>
</dbReference>
<feature type="transmembrane region" description="Helical" evidence="1">
    <location>
        <begin position="36"/>
        <end position="54"/>
    </location>
</feature>
<sequence>MDFGSTINQEDRIPFIDRLEEWTRSGETKSGEMGRILAILLTMVIICYAIVVLARILVTLTLPILVIATLLLAYRFVSLTELEDGLKEVPDLLTSFTNFVANIFCKATLQ</sequence>
<dbReference type="InterPro" id="IPR058379">
    <property type="entry name" value="DUF8066"/>
</dbReference>
<feature type="transmembrane region" description="Helical" evidence="1">
    <location>
        <begin position="60"/>
        <end position="77"/>
    </location>
</feature>
<dbReference type="GeneID" id="108045592"/>
<proteinExistence type="predicted"/>
<keyword evidence="1" id="KW-0812">Transmembrane</keyword>
<protein>
    <submittedName>
        <fullName evidence="2">Uncharacterized protein LOC108045592</fullName>
    </submittedName>
</protein>